<sequence length="238" mass="26158">MTSGYILESPGALSARAVRFLRTASHRVPIDHGLTGERLRREIDRVHGRPDDDIVALLDRLQKRYSGLSYGSGFFQSKVTFSPVCEPEHPDEELEILYAVETGSIAGASVKPTGEVEIGIDALSTIEFRDLDTLIECDALYAEASGSERRSYFSPGPMEEVLNHLMSDPALGLHPAPEASGHHTHWLTGADTLVALEGAWATIDSRAPMIRSWPRHQQAASRLDAVLRGFRAERSGDR</sequence>
<organism evidence="1 2">
    <name type="scientific">Winogradskya consettensis</name>
    <dbReference type="NCBI Taxonomy" id="113560"/>
    <lineage>
        <taxon>Bacteria</taxon>
        <taxon>Bacillati</taxon>
        <taxon>Actinomycetota</taxon>
        <taxon>Actinomycetes</taxon>
        <taxon>Micromonosporales</taxon>
        <taxon>Micromonosporaceae</taxon>
        <taxon>Winogradskya</taxon>
    </lineage>
</organism>
<name>A0A919SCI6_9ACTN</name>
<evidence type="ECO:0000313" key="1">
    <source>
        <dbReference type="EMBL" id="GIM69892.1"/>
    </source>
</evidence>
<accession>A0A919SCI6</accession>
<dbReference type="PROSITE" id="PS50096">
    <property type="entry name" value="IQ"/>
    <property type="match status" value="1"/>
</dbReference>
<comment type="caution">
    <text evidence="1">The sequence shown here is derived from an EMBL/GenBank/DDBJ whole genome shotgun (WGS) entry which is preliminary data.</text>
</comment>
<keyword evidence="2" id="KW-1185">Reference proteome</keyword>
<dbReference type="RefSeq" id="WP_212996674.1">
    <property type="nucleotide sequence ID" value="NZ_BAAATW010000003.1"/>
</dbReference>
<evidence type="ECO:0000313" key="2">
    <source>
        <dbReference type="Proteomes" id="UP000680865"/>
    </source>
</evidence>
<dbReference type="AlphaFoldDB" id="A0A919SCI6"/>
<reference evidence="1" key="1">
    <citation type="submission" date="2021-03" db="EMBL/GenBank/DDBJ databases">
        <title>Whole genome shotgun sequence of Actinoplanes consettensis NBRC 14913.</title>
        <authorList>
            <person name="Komaki H."/>
            <person name="Tamura T."/>
        </authorList>
    </citation>
    <scope>NUCLEOTIDE SEQUENCE</scope>
    <source>
        <strain evidence="1">NBRC 14913</strain>
    </source>
</reference>
<protein>
    <submittedName>
        <fullName evidence="1">Uncharacterized protein</fullName>
    </submittedName>
</protein>
<dbReference type="Proteomes" id="UP000680865">
    <property type="component" value="Unassembled WGS sequence"/>
</dbReference>
<proteinExistence type="predicted"/>
<gene>
    <name evidence="1" type="ORF">Aco04nite_17410</name>
</gene>
<dbReference type="EMBL" id="BOQP01000008">
    <property type="protein sequence ID" value="GIM69892.1"/>
    <property type="molecule type" value="Genomic_DNA"/>
</dbReference>